<feature type="signal peptide" evidence="1">
    <location>
        <begin position="1"/>
        <end position="34"/>
    </location>
</feature>
<sequence>MRTKKRSAARLVTGILVGLLALSGLLVNGGTAVAAPGQARDDQCGYIPMGQYRHCDNGSGSTVMLDVQDVFFGIHHYCVGPGLHNIQPGIRWRVVYAWWNGGVGCAPGFYGP</sequence>
<keyword evidence="3" id="KW-1185">Reference proteome</keyword>
<evidence type="ECO:0000313" key="3">
    <source>
        <dbReference type="Proteomes" id="UP001597417"/>
    </source>
</evidence>
<organism evidence="2 3">
    <name type="scientific">Amycolatopsis pigmentata</name>
    <dbReference type="NCBI Taxonomy" id="450801"/>
    <lineage>
        <taxon>Bacteria</taxon>
        <taxon>Bacillati</taxon>
        <taxon>Actinomycetota</taxon>
        <taxon>Actinomycetes</taxon>
        <taxon>Pseudonocardiales</taxon>
        <taxon>Pseudonocardiaceae</taxon>
        <taxon>Amycolatopsis</taxon>
    </lineage>
</organism>
<proteinExistence type="predicted"/>
<dbReference type="Pfam" id="PF19882">
    <property type="entry name" value="DUF6355"/>
    <property type="match status" value="1"/>
</dbReference>
<reference evidence="3" key="1">
    <citation type="journal article" date="2019" name="Int. J. Syst. Evol. Microbiol.">
        <title>The Global Catalogue of Microorganisms (GCM) 10K type strain sequencing project: providing services to taxonomists for standard genome sequencing and annotation.</title>
        <authorList>
            <consortium name="The Broad Institute Genomics Platform"/>
            <consortium name="The Broad Institute Genome Sequencing Center for Infectious Disease"/>
            <person name="Wu L."/>
            <person name="Ma J."/>
        </authorList>
    </citation>
    <scope>NUCLEOTIDE SEQUENCE [LARGE SCALE GENOMIC DNA]</scope>
    <source>
        <strain evidence="3">CGMCC 4.7645</strain>
    </source>
</reference>
<dbReference type="InterPro" id="IPR045935">
    <property type="entry name" value="DUF6355"/>
</dbReference>
<keyword evidence="1" id="KW-0732">Signal</keyword>
<comment type="caution">
    <text evidence="2">The sequence shown here is derived from an EMBL/GenBank/DDBJ whole genome shotgun (WGS) entry which is preliminary data.</text>
</comment>
<dbReference type="Proteomes" id="UP001597417">
    <property type="component" value="Unassembled WGS sequence"/>
</dbReference>
<evidence type="ECO:0000256" key="1">
    <source>
        <dbReference type="SAM" id="SignalP"/>
    </source>
</evidence>
<dbReference type="RefSeq" id="WP_378261128.1">
    <property type="nucleotide sequence ID" value="NZ_JBHUKR010000004.1"/>
</dbReference>
<name>A0ABW5FK51_9PSEU</name>
<accession>A0ABW5FK51</accession>
<protein>
    <submittedName>
        <fullName evidence="2">DUF6355 family natural product biosynthesis protein</fullName>
    </submittedName>
</protein>
<gene>
    <name evidence="2" type="ORF">ACFSXZ_03475</name>
</gene>
<feature type="chain" id="PRO_5047423390" evidence="1">
    <location>
        <begin position="35"/>
        <end position="112"/>
    </location>
</feature>
<dbReference type="EMBL" id="JBHUKR010000004">
    <property type="protein sequence ID" value="MFD2415383.1"/>
    <property type="molecule type" value="Genomic_DNA"/>
</dbReference>
<evidence type="ECO:0000313" key="2">
    <source>
        <dbReference type="EMBL" id="MFD2415383.1"/>
    </source>
</evidence>